<proteinExistence type="predicted"/>
<evidence type="ECO:0008006" key="6">
    <source>
        <dbReference type="Google" id="ProtNLM"/>
    </source>
</evidence>
<reference evidence="3 4" key="1">
    <citation type="submission" date="2016-10" db="EMBL/GenBank/DDBJ databases">
        <authorList>
            <person name="Varghese N."/>
            <person name="Submissions S."/>
        </authorList>
    </citation>
    <scope>NUCLEOTIDE SEQUENCE [LARGE SCALE GENOMIC DNA]</scope>
    <source>
        <strain evidence="3 4">DSM 16525</strain>
    </source>
</reference>
<protein>
    <recommendedName>
        <fullName evidence="6">Lipoprotein</fullName>
    </recommendedName>
</protein>
<organism evidence="2 5">
    <name type="scientific">Myxococcus fulvus</name>
    <dbReference type="NCBI Taxonomy" id="33"/>
    <lineage>
        <taxon>Bacteria</taxon>
        <taxon>Pseudomonadati</taxon>
        <taxon>Myxococcota</taxon>
        <taxon>Myxococcia</taxon>
        <taxon>Myxococcales</taxon>
        <taxon>Cystobacterineae</taxon>
        <taxon>Myxococcaceae</taxon>
        <taxon>Myxococcus</taxon>
    </lineage>
</organism>
<dbReference type="EMBL" id="BJXR01000013">
    <property type="protein sequence ID" value="GEN05894.1"/>
    <property type="molecule type" value="Genomic_DNA"/>
</dbReference>
<evidence type="ECO:0000313" key="4">
    <source>
        <dbReference type="Proteomes" id="UP000183760"/>
    </source>
</evidence>
<feature type="signal peptide" evidence="1">
    <location>
        <begin position="1"/>
        <end position="34"/>
    </location>
</feature>
<dbReference type="STRING" id="1334629.MFUL124B02_36120"/>
<name>A0A511SVG3_MYXFU</name>
<reference evidence="2 5" key="2">
    <citation type="submission" date="2019-07" db="EMBL/GenBank/DDBJ databases">
        <title>Whole genome shotgun sequence of Myxococcus fulvus NBRC 100333.</title>
        <authorList>
            <person name="Hosoyama A."/>
            <person name="Uohara A."/>
            <person name="Ohji S."/>
            <person name="Ichikawa N."/>
        </authorList>
    </citation>
    <scope>NUCLEOTIDE SEQUENCE [LARGE SCALE GENOMIC DNA]</scope>
    <source>
        <strain evidence="2 5">NBRC 100333</strain>
    </source>
</reference>
<evidence type="ECO:0000313" key="5">
    <source>
        <dbReference type="Proteomes" id="UP000321514"/>
    </source>
</evidence>
<dbReference type="RefSeq" id="WP_143097043.1">
    <property type="nucleotide sequence ID" value="NZ_BJXR01000013.1"/>
</dbReference>
<dbReference type="Proteomes" id="UP000183760">
    <property type="component" value="Unassembled WGS sequence"/>
</dbReference>
<evidence type="ECO:0000313" key="3">
    <source>
        <dbReference type="EMBL" id="SET64235.1"/>
    </source>
</evidence>
<gene>
    <name evidence="2" type="ORF">MFU01_09310</name>
    <name evidence="3" type="ORF">SAMN05443572_102986</name>
</gene>
<sequence>MFGPARESSWNRWGALARLLGLLVAALPTHQAFAQAAVVTCPSGTNSVTFSPGLTNEPQDVLITGETTYSLCATVLGPRVTTATWSVGPVLFPGNSCDNFLSTYRSTLTLQWDTGETSTVLFTTVKVALQSTTFAFVQTGTVTAGKFVGNRAVQTITYLNEDLENGCNSPSGLTRLDGPATLTIAPLL</sequence>
<dbReference type="AlphaFoldDB" id="A0A511SVG3"/>
<keyword evidence="4" id="KW-1185">Reference proteome</keyword>
<dbReference type="OrthoDB" id="3683809at2"/>
<keyword evidence="1" id="KW-0732">Signal</keyword>
<feature type="chain" id="PRO_5022783955" description="Lipoprotein" evidence="1">
    <location>
        <begin position="35"/>
        <end position="188"/>
    </location>
</feature>
<evidence type="ECO:0000256" key="1">
    <source>
        <dbReference type="SAM" id="SignalP"/>
    </source>
</evidence>
<evidence type="ECO:0000313" key="2">
    <source>
        <dbReference type="EMBL" id="GEN05894.1"/>
    </source>
</evidence>
<dbReference type="EMBL" id="FOIB01000002">
    <property type="protein sequence ID" value="SET64235.1"/>
    <property type="molecule type" value="Genomic_DNA"/>
</dbReference>
<dbReference type="Proteomes" id="UP000321514">
    <property type="component" value="Unassembled WGS sequence"/>
</dbReference>
<comment type="caution">
    <text evidence="2">The sequence shown here is derived from an EMBL/GenBank/DDBJ whole genome shotgun (WGS) entry which is preliminary data.</text>
</comment>
<accession>A0A511SVG3</accession>